<comment type="caution">
    <text evidence="1">The sequence shown here is derived from an EMBL/GenBank/DDBJ whole genome shotgun (WGS) entry which is preliminary data.</text>
</comment>
<proteinExistence type="predicted"/>
<gene>
    <name evidence="1" type="ORF">S01H4_65431</name>
</gene>
<organism evidence="1">
    <name type="scientific">marine sediment metagenome</name>
    <dbReference type="NCBI Taxonomy" id="412755"/>
    <lineage>
        <taxon>unclassified sequences</taxon>
        <taxon>metagenomes</taxon>
        <taxon>ecological metagenomes</taxon>
    </lineage>
</organism>
<sequence>SNLPSKLPGYSHYVVWVDSDGNFTNGATIYPTTLENGLYVTTNVSFSEGDYVTIGIIQPIIEFTSSSSAGSEGSTPATIEVSLNFPFKEDATIDYSVTGGTAF</sequence>
<feature type="non-terminal residue" evidence="1">
    <location>
        <position position="1"/>
    </location>
</feature>
<evidence type="ECO:0000313" key="1">
    <source>
        <dbReference type="EMBL" id="GAH25493.1"/>
    </source>
</evidence>
<dbReference type="AlphaFoldDB" id="X1FXL6"/>
<accession>X1FXL6</accession>
<dbReference type="EMBL" id="BART01040035">
    <property type="protein sequence ID" value="GAH25493.1"/>
    <property type="molecule type" value="Genomic_DNA"/>
</dbReference>
<name>X1FXL6_9ZZZZ</name>
<reference evidence="1" key="1">
    <citation type="journal article" date="2014" name="Front. Microbiol.">
        <title>High frequency of phylogenetically diverse reductive dehalogenase-homologous genes in deep subseafloor sedimentary metagenomes.</title>
        <authorList>
            <person name="Kawai M."/>
            <person name="Futagami T."/>
            <person name="Toyoda A."/>
            <person name="Takaki Y."/>
            <person name="Nishi S."/>
            <person name="Hori S."/>
            <person name="Arai W."/>
            <person name="Tsubouchi T."/>
            <person name="Morono Y."/>
            <person name="Uchiyama I."/>
            <person name="Ito T."/>
            <person name="Fujiyama A."/>
            <person name="Inagaki F."/>
            <person name="Takami H."/>
        </authorList>
    </citation>
    <scope>NUCLEOTIDE SEQUENCE</scope>
    <source>
        <strain evidence="1">Expedition CK06-06</strain>
    </source>
</reference>
<protein>
    <submittedName>
        <fullName evidence="1">Uncharacterized protein</fullName>
    </submittedName>
</protein>